<evidence type="ECO:0008006" key="4">
    <source>
        <dbReference type="Google" id="ProtNLM"/>
    </source>
</evidence>
<evidence type="ECO:0000313" key="2">
    <source>
        <dbReference type="EMBL" id="MBB3763044.1"/>
    </source>
</evidence>
<dbReference type="AlphaFoldDB" id="A0A839Z386"/>
<name>A0A839Z386_9SPHN</name>
<proteinExistence type="predicted"/>
<gene>
    <name evidence="2" type="ORF">FHS50_000067</name>
</gene>
<accession>A0A839Z386</accession>
<dbReference type="Proteomes" id="UP000578569">
    <property type="component" value="Unassembled WGS sequence"/>
</dbReference>
<keyword evidence="1" id="KW-0732">Signal</keyword>
<feature type="signal peptide" evidence="1">
    <location>
        <begin position="1"/>
        <end position="22"/>
    </location>
</feature>
<dbReference type="InterPro" id="IPR021440">
    <property type="entry name" value="DUF3089"/>
</dbReference>
<dbReference type="Pfam" id="PF11288">
    <property type="entry name" value="DUF3089"/>
    <property type="match status" value="1"/>
</dbReference>
<dbReference type="RefSeq" id="WP_183932375.1">
    <property type="nucleotide sequence ID" value="NZ_JACICF010000001.1"/>
</dbReference>
<sequence>MRRAVPILSLLMSAIAATPAAAQPAAPDYASPSSWLCLPGRNDICSMPIAVTPLGPDGFGEQKVAAAARNPAVDCFYVYPTISRDPGLNSDLVTSSSEEDFVTQSQFTRLSGVCRPFVPIYRQMTMAAIAVASTGGDVTEAGMIAYRDVKAAWQDYLANRNQGRPFVLIGHSQGAIMLQRLLAEEIENSDAHDLMVRAILPGWNTLVPEGKTVGGTFRKTPLCTRDEQAGCVMSWVTYEAGKAPPPGAMFGYSPEPGMTVACTNPARAGSKDWEKLDGFWFARSSYPVPGGPVRWSATGAPPTAYISTPALLEGRCVNGGPRGYFEVRSAAGTGDVRTRRVGGEVGQFGIFLAGWGKHLADMSIAQDNVIATISRLGRRSRLEPVSPTE</sequence>
<dbReference type="EMBL" id="JACICF010000001">
    <property type="protein sequence ID" value="MBB3763044.1"/>
    <property type="molecule type" value="Genomic_DNA"/>
</dbReference>
<keyword evidence="3" id="KW-1185">Reference proteome</keyword>
<reference evidence="2 3" key="1">
    <citation type="submission" date="2020-08" db="EMBL/GenBank/DDBJ databases">
        <title>Genomic Encyclopedia of Type Strains, Phase IV (KMG-IV): sequencing the most valuable type-strain genomes for metagenomic binning, comparative biology and taxonomic classification.</title>
        <authorList>
            <person name="Goeker M."/>
        </authorList>
    </citation>
    <scope>NUCLEOTIDE SEQUENCE [LARGE SCALE GENOMIC DNA]</scope>
    <source>
        <strain evidence="2 3">DSM 24194</strain>
    </source>
</reference>
<comment type="caution">
    <text evidence="2">The sequence shown here is derived from an EMBL/GenBank/DDBJ whole genome shotgun (WGS) entry which is preliminary data.</text>
</comment>
<dbReference type="SUPFAM" id="SSF53474">
    <property type="entry name" value="alpha/beta-Hydrolases"/>
    <property type="match status" value="1"/>
</dbReference>
<feature type="chain" id="PRO_5033016507" description="DUF3089 domain-containing protein" evidence="1">
    <location>
        <begin position="23"/>
        <end position="389"/>
    </location>
</feature>
<evidence type="ECO:0000313" key="3">
    <source>
        <dbReference type="Proteomes" id="UP000578569"/>
    </source>
</evidence>
<dbReference type="InterPro" id="IPR029058">
    <property type="entry name" value="AB_hydrolase_fold"/>
</dbReference>
<protein>
    <recommendedName>
        <fullName evidence="4">DUF3089 domain-containing protein</fullName>
    </recommendedName>
</protein>
<organism evidence="2 3">
    <name type="scientific">Sphingomicrobium lutaoense</name>
    <dbReference type="NCBI Taxonomy" id="515949"/>
    <lineage>
        <taxon>Bacteria</taxon>
        <taxon>Pseudomonadati</taxon>
        <taxon>Pseudomonadota</taxon>
        <taxon>Alphaproteobacteria</taxon>
        <taxon>Sphingomonadales</taxon>
        <taxon>Sphingomonadaceae</taxon>
        <taxon>Sphingomicrobium</taxon>
    </lineage>
</organism>
<evidence type="ECO:0000256" key="1">
    <source>
        <dbReference type="SAM" id="SignalP"/>
    </source>
</evidence>